<organism evidence="3 4">
    <name type="scientific">Gregarina niphandrodes</name>
    <name type="common">Septate eugregarine</name>
    <dbReference type="NCBI Taxonomy" id="110365"/>
    <lineage>
        <taxon>Eukaryota</taxon>
        <taxon>Sar</taxon>
        <taxon>Alveolata</taxon>
        <taxon>Apicomplexa</taxon>
        <taxon>Conoidasida</taxon>
        <taxon>Gregarinasina</taxon>
        <taxon>Eugregarinorida</taxon>
        <taxon>Gregarinidae</taxon>
        <taxon>Gregarina</taxon>
    </lineage>
</organism>
<dbReference type="Proteomes" id="UP000019763">
    <property type="component" value="Unassembled WGS sequence"/>
</dbReference>
<reference evidence="3" key="1">
    <citation type="submission" date="2013-12" db="EMBL/GenBank/DDBJ databases">
        <authorList>
            <person name="Omoto C.K."/>
            <person name="Sibley D."/>
            <person name="Venepally P."/>
            <person name="Hadjithomas M."/>
            <person name="Karamycheva S."/>
            <person name="Brunk B."/>
            <person name="Roos D."/>
            <person name="Caler E."/>
            <person name="Lorenzi H."/>
        </authorList>
    </citation>
    <scope>NUCLEOTIDE SEQUENCE</scope>
</reference>
<evidence type="ECO:0000313" key="3">
    <source>
        <dbReference type="EMBL" id="EZG66871.1"/>
    </source>
</evidence>
<dbReference type="AlphaFoldDB" id="A0A023B701"/>
<dbReference type="EMBL" id="AFNH02000558">
    <property type="protein sequence ID" value="EZG66871.1"/>
    <property type="molecule type" value="Genomic_DNA"/>
</dbReference>
<evidence type="ECO:0000256" key="1">
    <source>
        <dbReference type="SAM" id="Coils"/>
    </source>
</evidence>
<gene>
    <name evidence="3" type="ORF">GNI_074600</name>
</gene>
<name>A0A023B701_GRENI</name>
<protein>
    <submittedName>
        <fullName evidence="3">Uncharacterized protein</fullName>
    </submittedName>
</protein>
<dbReference type="RefSeq" id="XP_011130449.1">
    <property type="nucleotide sequence ID" value="XM_011132147.1"/>
</dbReference>
<dbReference type="VEuPathDB" id="CryptoDB:GNI_074600"/>
<dbReference type="GeneID" id="22912734"/>
<evidence type="ECO:0000313" key="4">
    <source>
        <dbReference type="Proteomes" id="UP000019763"/>
    </source>
</evidence>
<accession>A0A023B701</accession>
<feature type="compositionally biased region" description="Polar residues" evidence="2">
    <location>
        <begin position="139"/>
        <end position="148"/>
    </location>
</feature>
<comment type="caution">
    <text evidence="3">The sequence shown here is derived from an EMBL/GenBank/DDBJ whole genome shotgun (WGS) entry which is preliminary data.</text>
</comment>
<feature type="region of interest" description="Disordered" evidence="2">
    <location>
        <begin position="135"/>
        <end position="164"/>
    </location>
</feature>
<proteinExistence type="predicted"/>
<keyword evidence="1" id="KW-0175">Coiled coil</keyword>
<evidence type="ECO:0000256" key="2">
    <source>
        <dbReference type="SAM" id="MobiDB-lite"/>
    </source>
</evidence>
<keyword evidence="4" id="KW-1185">Reference proteome</keyword>
<sequence length="289" mass="32280">MSLWDAEIIAIRANKALKDLEKLILVETTGIKDDRETKMMEIANLEREVDALDMALLLERAKLKTFAAVAEETEPTSATEGLPPCLSFMWLKRDPSPDLSSRPSSAESIEFITPSVASTSCAPCNLPRRNLQQHRRLASNWSSASVVQSDAGPRSQDEPFENRRCTGWSRSDGAVWRPAPEERRHARLNPTTHLIPNSFDLIPNHHAKAVCASGPEQVSACRPYKRALSIQRTPCPEAPIPSDGMYISHELSSAALCDPYTRRSLTIRNDTKARRPNKTFPRFVSRPPL</sequence>
<feature type="coiled-coil region" evidence="1">
    <location>
        <begin position="35"/>
        <end position="62"/>
    </location>
</feature>
<feature type="compositionally biased region" description="Basic and acidic residues" evidence="2">
    <location>
        <begin position="155"/>
        <end position="164"/>
    </location>
</feature>